<evidence type="ECO:0000256" key="2">
    <source>
        <dbReference type="ARBA" id="ARBA00023239"/>
    </source>
</evidence>
<gene>
    <name evidence="4" type="ORF">FA014_02380</name>
</gene>
<sequence length="406" mass="42386">MTGRHTAAAGTPAGGTAAVAAADLELPAMLLRDDAIAHNLRAMADWCRAAGVQLAPHAKTHMSRDLVRRQTAAGAWGFTAATPAQVRTLAGWGVGRVLHANVLVDRGSIAWVAEHLLAAGSATEYLCYVDSDAGLDLLLAELDRLRPDRPLPLLLELGFPGGRTGVRDDVAALALAGRVAAAERVRLAGVAAFEGLMPVGDDPGAPPGAADLLARVRALLTAVTEQGLVAGVPVVTAGGSSYFDLVARELGPAMWDRPVTTVLRSGCYVTHDHGVYRRTSPLGADRGSAALRPAFELRASVLSAPEDGLVIAGFGRREVPTDDRLPVVLGVAAAAADTPAPDVRGWRVTGVNDHHAFLRVPPGTRVAPGTVLRLGISHPCGAFDRWRHLPLVDAADRVIGEITPRL</sequence>
<dbReference type="PANTHER" id="PTHR28004">
    <property type="entry name" value="ZGC:162816-RELATED"/>
    <property type="match status" value="1"/>
</dbReference>
<dbReference type="InterPro" id="IPR029066">
    <property type="entry name" value="PLP-binding_barrel"/>
</dbReference>
<dbReference type="InterPro" id="IPR026956">
    <property type="entry name" value="D-ser_dehydrat-like_dom"/>
</dbReference>
<dbReference type="Pfam" id="PF01168">
    <property type="entry name" value="Ala_racemase_N"/>
    <property type="match status" value="1"/>
</dbReference>
<dbReference type="Gene3D" id="3.20.20.10">
    <property type="entry name" value="Alanine racemase"/>
    <property type="match status" value="1"/>
</dbReference>
<dbReference type="Gene3D" id="2.40.37.20">
    <property type="entry name" value="D-serine dehydratase-like domain"/>
    <property type="match status" value="1"/>
</dbReference>
<reference evidence="4 5" key="1">
    <citation type="submission" date="2019-05" db="EMBL/GenBank/DDBJ databases">
        <title>Genome sequence of Cellulomonas hominis strain CS1.</title>
        <authorList>
            <person name="Belmont J."/>
            <person name="Maclea K.S."/>
        </authorList>
    </citation>
    <scope>NUCLEOTIDE SEQUENCE [LARGE SCALE GENOMIC DNA]</scope>
    <source>
        <strain evidence="4 5">CS1</strain>
    </source>
</reference>
<comment type="caution">
    <text evidence="4">The sequence shown here is derived from an EMBL/GenBank/DDBJ whole genome shotgun (WGS) entry which is preliminary data.</text>
</comment>
<name>A0A7Z8NR66_9CELL</name>
<feature type="domain" description="D-serine dehydratase-like" evidence="3">
    <location>
        <begin position="294"/>
        <end position="393"/>
    </location>
</feature>
<dbReference type="InterPro" id="IPR042208">
    <property type="entry name" value="D-ser_dehydrat-like_sf"/>
</dbReference>
<evidence type="ECO:0000313" key="4">
    <source>
        <dbReference type="EMBL" id="TKR27105.1"/>
    </source>
</evidence>
<accession>A0A7Z8NR66</accession>
<dbReference type="OrthoDB" id="9811417at2"/>
<dbReference type="InterPro" id="IPR001608">
    <property type="entry name" value="Ala_racemase_N"/>
</dbReference>
<evidence type="ECO:0000256" key="1">
    <source>
        <dbReference type="ARBA" id="ARBA00005323"/>
    </source>
</evidence>
<dbReference type="SUPFAM" id="SSF51419">
    <property type="entry name" value="PLP-binding barrel"/>
    <property type="match status" value="1"/>
</dbReference>
<dbReference type="Proteomes" id="UP000308121">
    <property type="component" value="Unassembled WGS sequence"/>
</dbReference>
<keyword evidence="2" id="KW-0456">Lyase</keyword>
<dbReference type="Pfam" id="PF14031">
    <property type="entry name" value="D-ser_dehydrat"/>
    <property type="match status" value="1"/>
</dbReference>
<dbReference type="RefSeq" id="WP_154728111.1">
    <property type="nucleotide sequence ID" value="NZ_SZYE01000007.1"/>
</dbReference>
<dbReference type="EMBL" id="SZYE01000007">
    <property type="protein sequence ID" value="TKR27105.1"/>
    <property type="molecule type" value="Genomic_DNA"/>
</dbReference>
<dbReference type="AlphaFoldDB" id="A0A7Z8NR66"/>
<evidence type="ECO:0000313" key="5">
    <source>
        <dbReference type="Proteomes" id="UP000308121"/>
    </source>
</evidence>
<dbReference type="PANTHER" id="PTHR28004:SF8">
    <property type="entry name" value="D-SERINE DEAMINASE"/>
    <property type="match status" value="1"/>
</dbReference>
<dbReference type="SMART" id="SM01119">
    <property type="entry name" value="D-ser_dehydrat"/>
    <property type="match status" value="1"/>
</dbReference>
<proteinExistence type="inferred from homology"/>
<dbReference type="InterPro" id="IPR051466">
    <property type="entry name" value="D-amino_acid_metab_enzyme"/>
</dbReference>
<protein>
    <recommendedName>
        <fullName evidence="3">D-serine dehydratase-like domain-containing protein</fullName>
    </recommendedName>
</protein>
<evidence type="ECO:0000259" key="3">
    <source>
        <dbReference type="SMART" id="SM01119"/>
    </source>
</evidence>
<organism evidence="4 5">
    <name type="scientific">Cellulomonas hominis</name>
    <dbReference type="NCBI Taxonomy" id="156981"/>
    <lineage>
        <taxon>Bacteria</taxon>
        <taxon>Bacillati</taxon>
        <taxon>Actinomycetota</taxon>
        <taxon>Actinomycetes</taxon>
        <taxon>Micrococcales</taxon>
        <taxon>Cellulomonadaceae</taxon>
        <taxon>Cellulomonas</taxon>
    </lineage>
</organism>
<comment type="similarity">
    <text evidence="1">Belongs to the DSD1 family.</text>
</comment>